<keyword evidence="3" id="KW-1185">Reference proteome</keyword>
<comment type="caution">
    <text evidence="2">The sequence shown here is derived from an EMBL/GenBank/DDBJ whole genome shotgun (WGS) entry which is preliminary data.</text>
</comment>
<proteinExistence type="predicted"/>
<keyword evidence="2" id="KW-0378">Hydrolase</keyword>
<dbReference type="InterPro" id="IPR001478">
    <property type="entry name" value="PDZ"/>
</dbReference>
<keyword evidence="2" id="KW-0645">Protease</keyword>
<feature type="domain" description="PDZ" evidence="1">
    <location>
        <begin position="321"/>
        <end position="378"/>
    </location>
</feature>
<dbReference type="GO" id="GO:0006508">
    <property type="term" value="P:proteolysis"/>
    <property type="evidence" value="ECO:0007669"/>
    <property type="project" value="UniProtKB-KW"/>
</dbReference>
<dbReference type="InterPro" id="IPR034122">
    <property type="entry name" value="Retropepsin-like_bacterial"/>
</dbReference>
<evidence type="ECO:0000259" key="1">
    <source>
        <dbReference type="PROSITE" id="PS50106"/>
    </source>
</evidence>
<name>A0ABW0KVC3_9BACT</name>
<dbReference type="Gene3D" id="2.30.42.10">
    <property type="match status" value="1"/>
</dbReference>
<dbReference type="GO" id="GO:0008233">
    <property type="term" value="F:peptidase activity"/>
    <property type="evidence" value="ECO:0007669"/>
    <property type="project" value="UniProtKB-KW"/>
</dbReference>
<accession>A0ABW0KVC3</accession>
<dbReference type="SUPFAM" id="SSF50630">
    <property type="entry name" value="Acid proteases"/>
    <property type="match status" value="1"/>
</dbReference>
<evidence type="ECO:0000313" key="2">
    <source>
        <dbReference type="EMBL" id="MFC5457460.1"/>
    </source>
</evidence>
<dbReference type="SMART" id="SM00228">
    <property type="entry name" value="PDZ"/>
    <property type="match status" value="1"/>
</dbReference>
<dbReference type="Gene3D" id="2.40.70.10">
    <property type="entry name" value="Acid Proteases"/>
    <property type="match status" value="2"/>
</dbReference>
<evidence type="ECO:0000313" key="3">
    <source>
        <dbReference type="Proteomes" id="UP001596052"/>
    </source>
</evidence>
<organism evidence="2 3">
    <name type="scientific">Prosthecobacter fluviatilis</name>
    <dbReference type="NCBI Taxonomy" id="445931"/>
    <lineage>
        <taxon>Bacteria</taxon>
        <taxon>Pseudomonadati</taxon>
        <taxon>Verrucomicrobiota</taxon>
        <taxon>Verrucomicrobiia</taxon>
        <taxon>Verrucomicrobiales</taxon>
        <taxon>Verrucomicrobiaceae</taxon>
        <taxon>Prosthecobacter</taxon>
    </lineage>
</organism>
<dbReference type="InterPro" id="IPR021109">
    <property type="entry name" value="Peptidase_aspartic_dom_sf"/>
</dbReference>
<dbReference type="Pfam" id="PF13650">
    <property type="entry name" value="Asp_protease_2"/>
    <property type="match status" value="1"/>
</dbReference>
<dbReference type="SUPFAM" id="SSF50156">
    <property type="entry name" value="PDZ domain-like"/>
    <property type="match status" value="1"/>
</dbReference>
<sequence>MLPRCLALLLSCAVLPLQGEDPQPISAALAGALRTSGLPAGADSVTVPFEYNISGSFTVEVLIDGKPMRLVLDSGSCVTAFSPGTAQKLGLPAVGRSESATSASGERVAGQRVLTKRISIGDAWTENEPVFIYDMPPGMNGLLGVSTLADWDVRIDPANKKLTLFPAGKAPPLEGETVLPLSCKMVHPQAGISNRQGYHKMNLAVPVRVGHHELMATPDTGHGTTFQLPSVLMEKVAPEALKNALPGLVTGFSISGKTLSRDAKLPELTFGPDTLHGLSTNVISPPPGSADEDKGIVGLNLLRHYVLTFRFSAGELRLKPLGTVQEITRSSTAGIYMNPDFRIISVVPDGPADKAGLRAGDEMQEIEDHPLKTMTREEFTTFKRLPPGTPVKVRYRRGGLSPVETHLILVKE</sequence>
<reference evidence="3" key="1">
    <citation type="journal article" date="2019" name="Int. J. Syst. Evol. Microbiol.">
        <title>The Global Catalogue of Microorganisms (GCM) 10K type strain sequencing project: providing services to taxonomists for standard genome sequencing and annotation.</title>
        <authorList>
            <consortium name="The Broad Institute Genomics Platform"/>
            <consortium name="The Broad Institute Genome Sequencing Center for Infectious Disease"/>
            <person name="Wu L."/>
            <person name="Ma J."/>
        </authorList>
    </citation>
    <scope>NUCLEOTIDE SEQUENCE [LARGE SCALE GENOMIC DNA]</scope>
    <source>
        <strain evidence="3">CGMCC 4.1469</strain>
    </source>
</reference>
<protein>
    <submittedName>
        <fullName evidence="2">Aspartyl protease family protein</fullName>
    </submittedName>
</protein>
<dbReference type="PROSITE" id="PS50106">
    <property type="entry name" value="PDZ"/>
    <property type="match status" value="1"/>
</dbReference>
<dbReference type="RefSeq" id="WP_377170787.1">
    <property type="nucleotide sequence ID" value="NZ_JBHSMQ010000010.1"/>
</dbReference>
<dbReference type="Proteomes" id="UP001596052">
    <property type="component" value="Unassembled WGS sequence"/>
</dbReference>
<dbReference type="InterPro" id="IPR036034">
    <property type="entry name" value="PDZ_sf"/>
</dbReference>
<dbReference type="CDD" id="cd05483">
    <property type="entry name" value="retropepsin_like_bacteria"/>
    <property type="match status" value="1"/>
</dbReference>
<dbReference type="Pfam" id="PF13180">
    <property type="entry name" value="PDZ_2"/>
    <property type="match status" value="1"/>
</dbReference>
<dbReference type="EMBL" id="JBHSMQ010000010">
    <property type="protein sequence ID" value="MFC5457460.1"/>
    <property type="molecule type" value="Genomic_DNA"/>
</dbReference>
<gene>
    <name evidence="2" type="ORF">ACFQDI_21515</name>
</gene>